<accession>A0ABW3N9T4</accession>
<organism evidence="1 2">
    <name type="scientific">Winogradskyella litorisediminis</name>
    <dbReference type="NCBI Taxonomy" id="1156618"/>
    <lineage>
        <taxon>Bacteria</taxon>
        <taxon>Pseudomonadati</taxon>
        <taxon>Bacteroidota</taxon>
        <taxon>Flavobacteriia</taxon>
        <taxon>Flavobacteriales</taxon>
        <taxon>Flavobacteriaceae</taxon>
        <taxon>Winogradskyella</taxon>
    </lineage>
</organism>
<gene>
    <name evidence="1" type="ORF">ACFQ1Q_10695</name>
</gene>
<reference evidence="2" key="1">
    <citation type="journal article" date="2019" name="Int. J. Syst. Evol. Microbiol.">
        <title>The Global Catalogue of Microorganisms (GCM) 10K type strain sequencing project: providing services to taxonomists for standard genome sequencing and annotation.</title>
        <authorList>
            <consortium name="The Broad Institute Genomics Platform"/>
            <consortium name="The Broad Institute Genome Sequencing Center for Infectious Disease"/>
            <person name="Wu L."/>
            <person name="Ma J."/>
        </authorList>
    </citation>
    <scope>NUCLEOTIDE SEQUENCE [LARGE SCALE GENOMIC DNA]</scope>
    <source>
        <strain evidence="2">CCUG 62215</strain>
    </source>
</reference>
<dbReference type="RefSeq" id="WP_386131085.1">
    <property type="nucleotide sequence ID" value="NZ_JBHTJL010000015.1"/>
</dbReference>
<evidence type="ECO:0000313" key="2">
    <source>
        <dbReference type="Proteomes" id="UP001597013"/>
    </source>
</evidence>
<proteinExistence type="predicted"/>
<sequence>MLYIKFNILDTSKFADFQKLYDHMVKVRQPNFEFEDETLPDFDWENMDEAQMQEAFDMMHDSCDTDAQALKRYAKIIPKYANKFITEFIAADAEIAGAFGYKTSDIINYLEASFEVDFTNIDTTSDNQGIIKFTTGNYPFGGLERFFMVLKAFDLEATECFNGFSVLEIIWLDSFQYTTVEKEEETKIYLQK</sequence>
<dbReference type="EMBL" id="JBHTJL010000015">
    <property type="protein sequence ID" value="MFD1063713.1"/>
    <property type="molecule type" value="Genomic_DNA"/>
</dbReference>
<evidence type="ECO:0008006" key="3">
    <source>
        <dbReference type="Google" id="ProtNLM"/>
    </source>
</evidence>
<comment type="caution">
    <text evidence="1">The sequence shown here is derived from an EMBL/GenBank/DDBJ whole genome shotgun (WGS) entry which is preliminary data.</text>
</comment>
<evidence type="ECO:0000313" key="1">
    <source>
        <dbReference type="EMBL" id="MFD1063713.1"/>
    </source>
</evidence>
<name>A0ABW3N9T4_9FLAO</name>
<protein>
    <recommendedName>
        <fullName evidence="3">Heme oxygenase</fullName>
    </recommendedName>
</protein>
<dbReference type="Proteomes" id="UP001597013">
    <property type="component" value="Unassembled WGS sequence"/>
</dbReference>
<keyword evidence="2" id="KW-1185">Reference proteome</keyword>